<dbReference type="PATRIC" id="fig|1244869.3.peg.548"/>
<accession>M3AG56</accession>
<dbReference type="eggNOG" id="COG5266">
    <property type="taxonomic scope" value="Bacteria"/>
</dbReference>
<name>M3AG56_9PROT</name>
<feature type="chain" id="PRO_5004030699" description="ABC-type Co2+ transport system, periplasmic component" evidence="1">
    <location>
        <begin position="20"/>
        <end position="237"/>
    </location>
</feature>
<dbReference type="EMBL" id="AONQ01000004">
    <property type="protein sequence ID" value="EME71544.1"/>
    <property type="molecule type" value="Genomic_DNA"/>
</dbReference>
<evidence type="ECO:0008006" key="4">
    <source>
        <dbReference type="Google" id="ProtNLM"/>
    </source>
</evidence>
<keyword evidence="3" id="KW-1185">Reference proteome</keyword>
<dbReference type="AlphaFoldDB" id="M3AG56"/>
<protein>
    <recommendedName>
        <fullName evidence="4">ABC-type Co2+ transport system, periplasmic component</fullName>
    </recommendedName>
</protein>
<proteinExistence type="predicted"/>
<dbReference type="OrthoDB" id="8205113at2"/>
<organism evidence="2 3">
    <name type="scientific">Paramagnetospirillum caucaseum</name>
    <dbReference type="NCBI Taxonomy" id="1244869"/>
    <lineage>
        <taxon>Bacteria</taxon>
        <taxon>Pseudomonadati</taxon>
        <taxon>Pseudomonadota</taxon>
        <taxon>Alphaproteobacteria</taxon>
        <taxon>Rhodospirillales</taxon>
        <taxon>Magnetospirillaceae</taxon>
        <taxon>Paramagnetospirillum</taxon>
    </lineage>
</organism>
<evidence type="ECO:0000313" key="3">
    <source>
        <dbReference type="Proteomes" id="UP000011744"/>
    </source>
</evidence>
<feature type="signal peptide" evidence="1">
    <location>
        <begin position="1"/>
        <end position="19"/>
    </location>
</feature>
<evidence type="ECO:0000256" key="1">
    <source>
        <dbReference type="SAM" id="SignalP"/>
    </source>
</evidence>
<comment type="caution">
    <text evidence="2">The sequence shown here is derived from an EMBL/GenBank/DDBJ whole genome shotgun (WGS) entry which is preliminary data.</text>
</comment>
<reference evidence="2 3" key="1">
    <citation type="journal article" date="2014" name="Genome Announc.">
        <title>Draft Genome Sequence of Magnetospirillum sp. Strain SO-1, a Freshwater Magnetotactic Bacterium Isolated from the Ol'khovka River, Russia.</title>
        <authorList>
            <person name="Grouzdev D.S."/>
            <person name="Dziuba M.V."/>
            <person name="Sukhacheva M.S."/>
            <person name="Mardanov A.V."/>
            <person name="Beletskiy A.V."/>
            <person name="Kuznetsov B.B."/>
            <person name="Skryabin K.G."/>
        </authorList>
    </citation>
    <scope>NUCLEOTIDE SEQUENCE [LARGE SCALE GENOMIC DNA]</scope>
    <source>
        <strain evidence="2 3">SO-1</strain>
    </source>
</reference>
<dbReference type="Proteomes" id="UP000011744">
    <property type="component" value="Unassembled WGS sequence"/>
</dbReference>
<dbReference type="Pfam" id="PF10670">
    <property type="entry name" value="DUF4198"/>
    <property type="match status" value="1"/>
</dbReference>
<evidence type="ECO:0000313" key="2">
    <source>
        <dbReference type="EMBL" id="EME71544.1"/>
    </source>
</evidence>
<dbReference type="RefSeq" id="WP_008614062.1">
    <property type="nucleotide sequence ID" value="NZ_AONQ01000004.1"/>
</dbReference>
<sequence length="237" mass="24572">MKRLLVSALTLLAAVPALAHDLWLEPDPAGVRAVYGHTGEGGGADRSRLFEVNARAPGNRTVSLLDAVRPGSDTMPPLAIPSAAEGARVAAARYDGGFWVKTALGSRNTNRLNVPDAQDSRWSQKFAKLVLPGAQPLGGAVGHRLEIVPLADPYRLKTGEPLTVRVDLDGRPLAGASIAVGDPRNEAVVKIEADGAGLAAIPSRPGLTLLSVSRKLAGSAPHLAAEDALAATLVFGR</sequence>
<keyword evidence="1" id="KW-0732">Signal</keyword>
<gene>
    <name evidence="2" type="ORF">H261_02746</name>
</gene>
<dbReference type="InterPro" id="IPR019613">
    <property type="entry name" value="DUF4198"/>
</dbReference>
<dbReference type="STRING" id="1244869.H261_02746"/>